<reference evidence="6 7" key="1">
    <citation type="submission" date="2018-03" db="EMBL/GenBank/DDBJ databases">
        <title>Genomic Encyclopedia of Archaeal and Bacterial Type Strains, Phase II (KMG-II): from individual species to whole genera.</title>
        <authorList>
            <person name="Goeker M."/>
        </authorList>
    </citation>
    <scope>NUCLEOTIDE SEQUENCE [LARGE SCALE GENOMIC DNA]</scope>
    <source>
        <strain evidence="6 7">ATCC BAA-1496</strain>
    </source>
</reference>
<comment type="similarity">
    <text evidence="3">Belongs to the acetyltransferase family. RimJ subfamily.</text>
</comment>
<dbReference type="OrthoDB" id="5242221at2"/>
<dbReference type="AlphaFoldDB" id="A0A2T0U6E7"/>
<dbReference type="Gene3D" id="3.40.630.30">
    <property type="match status" value="1"/>
</dbReference>
<evidence type="ECO:0000313" key="7">
    <source>
        <dbReference type="Proteomes" id="UP000237822"/>
    </source>
</evidence>
<dbReference type="PANTHER" id="PTHR43792:SF8">
    <property type="entry name" value="[RIBOSOMAL PROTEIN US5]-ALANINE N-ACETYLTRANSFERASE"/>
    <property type="match status" value="1"/>
</dbReference>
<dbReference type="RefSeq" id="WP_106298635.1">
    <property type="nucleotide sequence ID" value="NZ_PVTI01000027.1"/>
</dbReference>
<dbReference type="Proteomes" id="UP000237822">
    <property type="component" value="Unassembled WGS sequence"/>
</dbReference>
<dbReference type="Pfam" id="PF13302">
    <property type="entry name" value="Acetyltransf_3"/>
    <property type="match status" value="1"/>
</dbReference>
<gene>
    <name evidence="6" type="ORF">BCF74_12741</name>
</gene>
<dbReference type="InterPro" id="IPR016181">
    <property type="entry name" value="Acyl_CoA_acyltransferase"/>
</dbReference>
<dbReference type="PANTHER" id="PTHR43792">
    <property type="entry name" value="GNAT FAMILY, PUTATIVE (AFU_ORTHOLOGUE AFUA_3G00765)-RELATED-RELATED"/>
    <property type="match status" value="1"/>
</dbReference>
<evidence type="ECO:0000256" key="3">
    <source>
        <dbReference type="ARBA" id="ARBA00038502"/>
    </source>
</evidence>
<feature type="region of interest" description="Disordered" evidence="4">
    <location>
        <begin position="202"/>
        <end position="221"/>
    </location>
</feature>
<dbReference type="PROSITE" id="PS51186">
    <property type="entry name" value="GNAT"/>
    <property type="match status" value="1"/>
</dbReference>
<evidence type="ECO:0000256" key="4">
    <source>
        <dbReference type="SAM" id="MobiDB-lite"/>
    </source>
</evidence>
<accession>A0A2T0U6E7</accession>
<evidence type="ECO:0000259" key="5">
    <source>
        <dbReference type="PROSITE" id="PS51186"/>
    </source>
</evidence>
<dbReference type="InterPro" id="IPR000182">
    <property type="entry name" value="GNAT_dom"/>
</dbReference>
<name>A0A2T0U6E7_9MICO</name>
<evidence type="ECO:0000313" key="6">
    <source>
        <dbReference type="EMBL" id="PRY53496.1"/>
    </source>
</evidence>
<protein>
    <submittedName>
        <fullName evidence="6">Ribosomal-protein-alanine N-acetyltransferase</fullName>
    </submittedName>
</protein>
<keyword evidence="2" id="KW-0012">Acyltransferase</keyword>
<keyword evidence="1 6" id="KW-0808">Transferase</keyword>
<evidence type="ECO:0000256" key="2">
    <source>
        <dbReference type="ARBA" id="ARBA00023315"/>
    </source>
</evidence>
<evidence type="ECO:0000256" key="1">
    <source>
        <dbReference type="ARBA" id="ARBA00022679"/>
    </source>
</evidence>
<dbReference type="GO" id="GO:0008999">
    <property type="term" value="F:protein-N-terminal-alanine acetyltransferase activity"/>
    <property type="evidence" value="ECO:0007669"/>
    <property type="project" value="TreeGrafter"/>
</dbReference>
<proteinExistence type="inferred from homology"/>
<feature type="domain" description="N-acetyltransferase" evidence="5">
    <location>
        <begin position="24"/>
        <end position="192"/>
    </location>
</feature>
<dbReference type="EMBL" id="PVTI01000027">
    <property type="protein sequence ID" value="PRY53496.1"/>
    <property type="molecule type" value="Genomic_DNA"/>
</dbReference>
<comment type="caution">
    <text evidence="6">The sequence shown here is derived from an EMBL/GenBank/DDBJ whole genome shotgun (WGS) entry which is preliminary data.</text>
</comment>
<organism evidence="6 7">
    <name type="scientific">Knoellia remsis</name>
    <dbReference type="NCBI Taxonomy" id="407159"/>
    <lineage>
        <taxon>Bacteria</taxon>
        <taxon>Bacillati</taxon>
        <taxon>Actinomycetota</taxon>
        <taxon>Actinomycetes</taxon>
        <taxon>Micrococcales</taxon>
        <taxon>Intrasporangiaceae</taxon>
        <taxon>Knoellia</taxon>
    </lineage>
</organism>
<dbReference type="InterPro" id="IPR051531">
    <property type="entry name" value="N-acetyltransferase"/>
</dbReference>
<keyword evidence="7" id="KW-1185">Reference proteome</keyword>
<dbReference type="GO" id="GO:0005737">
    <property type="term" value="C:cytoplasm"/>
    <property type="evidence" value="ECO:0007669"/>
    <property type="project" value="TreeGrafter"/>
</dbReference>
<sequence length="221" mass="24547">MRWGRSTERWTLRLTGSTPTGVPVLLRPARHDDAREYLDLRSRNREWLGRWDATSPVPSTGPRTFADLVDHYQEEALAGRMLPFVIESDGRLVGQLNVSNITLGSFRSCTAGYWVAESAAGRGITPTALALVADHVFGELGLHRLEINIRPENAASLAVVRKLGFRDEGLRLRMLHIDGDWRDHLSFALTTEDLGGRTVTDRLTHSSQQSLGRHTAEGPTA</sequence>
<dbReference type="SUPFAM" id="SSF55729">
    <property type="entry name" value="Acyl-CoA N-acyltransferases (Nat)"/>
    <property type="match status" value="1"/>
</dbReference>